<evidence type="ECO:0000256" key="1">
    <source>
        <dbReference type="SAM" id="MobiDB-lite"/>
    </source>
</evidence>
<feature type="region of interest" description="Disordered" evidence="1">
    <location>
        <begin position="183"/>
        <end position="268"/>
    </location>
</feature>
<comment type="caution">
    <text evidence="2">The sequence shown here is derived from an EMBL/GenBank/DDBJ whole genome shotgun (WGS) entry which is preliminary data.</text>
</comment>
<reference evidence="2" key="1">
    <citation type="submission" date="2023-11" db="EMBL/GenBank/DDBJ databases">
        <authorList>
            <person name="De Vega J J."/>
            <person name="De Vega J J."/>
        </authorList>
    </citation>
    <scope>NUCLEOTIDE SEQUENCE</scope>
</reference>
<feature type="compositionally biased region" description="Low complexity" evidence="1">
    <location>
        <begin position="325"/>
        <end position="339"/>
    </location>
</feature>
<keyword evidence="3" id="KW-1185">Reference proteome</keyword>
<feature type="region of interest" description="Disordered" evidence="1">
    <location>
        <begin position="101"/>
        <end position="150"/>
    </location>
</feature>
<feature type="compositionally biased region" description="Low complexity" evidence="1">
    <location>
        <begin position="139"/>
        <end position="150"/>
    </location>
</feature>
<accession>A0AAD2H5T3</accession>
<organism evidence="2 3">
    <name type="scientific">Mycena citricolor</name>
    <dbReference type="NCBI Taxonomy" id="2018698"/>
    <lineage>
        <taxon>Eukaryota</taxon>
        <taxon>Fungi</taxon>
        <taxon>Dikarya</taxon>
        <taxon>Basidiomycota</taxon>
        <taxon>Agaricomycotina</taxon>
        <taxon>Agaricomycetes</taxon>
        <taxon>Agaricomycetidae</taxon>
        <taxon>Agaricales</taxon>
        <taxon>Marasmiineae</taxon>
        <taxon>Mycenaceae</taxon>
        <taxon>Mycena</taxon>
    </lineage>
</organism>
<evidence type="ECO:0000313" key="3">
    <source>
        <dbReference type="Proteomes" id="UP001295794"/>
    </source>
</evidence>
<feature type="compositionally biased region" description="Polar residues" evidence="1">
    <location>
        <begin position="453"/>
        <end position="466"/>
    </location>
</feature>
<dbReference type="EMBL" id="CAVNYO010000138">
    <property type="protein sequence ID" value="CAK5268654.1"/>
    <property type="molecule type" value="Genomic_DNA"/>
</dbReference>
<sequence>MTLMRVMRAWNSWFCSLGVVVKCRVTNRLRAYQIMVGANYMGGKRNAARARTNDTTARTQKKHFSRQRFLAKGVGGGTGAVSAPSYGPRATIEDIALSHARKARGDRVTGGELEPAETPKPLPARDTHIRTGGRERSRTSSSTHSAASSSRLITALDTFEPTAMRAAITRILSIPDLAGLAQQKPHRLLDSPTRIQGRRQPGKRIRKASPAPPTRTQDGGTAARGGQVKRRRSSDASGHWGDGDQEAPEPCIDMFSSVPDGPRVPHTYEVNVSLPEHDDEPPEEDFIPVEFSDDDADENEIRLCGWDVRSQRSATESTLNQRAGLSESSSSDLSLSTPGVPQPPASSPPLVKMASSPLEATRTEPVALLRPCVLLTSCTYGLNDHGPESVERLQDNLYSYRDPWRAVGVMLGLEEENGTNMALEPLSLRDDILEAHGYRSSSDALQDPGAALLSSTPVSPKPSSALQGEDEPAASLVHQADPWNFSSPSATTRICKSSPPRAKPEYQVHERLKFTKFPVQDALKANRDAVCALLYKTTPTSPNHQVLSLIDVRSTRVPLSRVDLLESRSPLTFALDERPNIVPNMSEVVSTLSFDPPGESIAAMSRMDAVETYPVEESKWALDFVPVPLMPERFFGELNLLEDGQEADTAEWWRSSDQGAVIQCHL</sequence>
<dbReference type="AlphaFoldDB" id="A0AAD2H5T3"/>
<name>A0AAD2H5T3_9AGAR</name>
<gene>
    <name evidence="2" type="ORF">MYCIT1_LOCUS11941</name>
</gene>
<feature type="compositionally biased region" description="Basic residues" evidence="1">
    <location>
        <begin position="196"/>
        <end position="207"/>
    </location>
</feature>
<protein>
    <submittedName>
        <fullName evidence="2">Uncharacterized protein</fullName>
    </submittedName>
</protein>
<feature type="compositionally biased region" description="Basic and acidic residues" evidence="1">
    <location>
        <begin position="123"/>
        <end position="138"/>
    </location>
</feature>
<evidence type="ECO:0000313" key="2">
    <source>
        <dbReference type="EMBL" id="CAK5268654.1"/>
    </source>
</evidence>
<feature type="compositionally biased region" description="Polar residues" evidence="1">
    <location>
        <begin position="312"/>
        <end position="323"/>
    </location>
</feature>
<proteinExistence type="predicted"/>
<feature type="region of interest" description="Disordered" evidence="1">
    <location>
        <begin position="312"/>
        <end position="357"/>
    </location>
</feature>
<dbReference type="Proteomes" id="UP001295794">
    <property type="component" value="Unassembled WGS sequence"/>
</dbReference>
<feature type="region of interest" description="Disordered" evidence="1">
    <location>
        <begin position="439"/>
        <end position="473"/>
    </location>
</feature>